<evidence type="ECO:0000256" key="1">
    <source>
        <dbReference type="SAM" id="MobiDB-lite"/>
    </source>
</evidence>
<evidence type="ECO:0000313" key="3">
    <source>
        <dbReference type="EMBL" id="KKL64617.1"/>
    </source>
</evidence>
<organism evidence="3">
    <name type="scientific">marine sediment metagenome</name>
    <dbReference type="NCBI Taxonomy" id="412755"/>
    <lineage>
        <taxon>unclassified sequences</taxon>
        <taxon>metagenomes</taxon>
        <taxon>ecological metagenomes</taxon>
    </lineage>
</organism>
<dbReference type="PROSITE" id="PS00588">
    <property type="entry name" value="FLAGELLA_BB_ROD"/>
    <property type="match status" value="1"/>
</dbReference>
<feature type="domain" description="Flagellar basal body rod protein N-terminal" evidence="2">
    <location>
        <begin position="11"/>
        <end position="39"/>
    </location>
</feature>
<dbReference type="Pfam" id="PF00460">
    <property type="entry name" value="Flg_bb_rod"/>
    <property type="match status" value="1"/>
</dbReference>
<name>A0A0F9GN93_9ZZZZ</name>
<gene>
    <name evidence="3" type="ORF">LCGC14_2163210</name>
</gene>
<accession>A0A0F9GN93</accession>
<dbReference type="InterPro" id="IPR019776">
    <property type="entry name" value="Flagellar_basal_body_rod_CS"/>
</dbReference>
<dbReference type="AlphaFoldDB" id="A0A0F9GN93"/>
<dbReference type="InterPro" id="IPR001444">
    <property type="entry name" value="Flag_bb_rod_N"/>
</dbReference>
<reference evidence="3" key="1">
    <citation type="journal article" date="2015" name="Nature">
        <title>Complex archaea that bridge the gap between prokaryotes and eukaryotes.</title>
        <authorList>
            <person name="Spang A."/>
            <person name="Saw J.H."/>
            <person name="Jorgensen S.L."/>
            <person name="Zaremba-Niedzwiedzka K."/>
            <person name="Martijn J."/>
            <person name="Lind A.E."/>
            <person name="van Eijk R."/>
            <person name="Schleper C."/>
            <person name="Guy L."/>
            <person name="Ettema T.J."/>
        </authorList>
    </citation>
    <scope>NUCLEOTIDE SEQUENCE</scope>
</reference>
<sequence length="131" mass="14242">MKLESLSFFSTASQRMQYLGARLEVVSENIANADTPGFKAREVSSFAEMVDGGTRSGLHTTDTRHIDSSRSSGDLRATEDDTAWETSIDGNSVVLEQQAIKAGEIGESYQLAAQLYRKGHDLLALSITGLR</sequence>
<dbReference type="EMBL" id="LAZR01027788">
    <property type="protein sequence ID" value="KKL64617.1"/>
    <property type="molecule type" value="Genomic_DNA"/>
</dbReference>
<evidence type="ECO:0000259" key="2">
    <source>
        <dbReference type="Pfam" id="PF00460"/>
    </source>
</evidence>
<feature type="region of interest" description="Disordered" evidence="1">
    <location>
        <begin position="53"/>
        <end position="79"/>
    </location>
</feature>
<protein>
    <recommendedName>
        <fullName evidence="2">Flagellar basal body rod protein N-terminal domain-containing protein</fullName>
    </recommendedName>
</protein>
<comment type="caution">
    <text evidence="3">The sequence shown here is derived from an EMBL/GenBank/DDBJ whole genome shotgun (WGS) entry which is preliminary data.</text>
</comment>
<proteinExistence type="predicted"/>